<feature type="domain" description="UPAR/Ly6" evidence="9">
    <location>
        <begin position="119"/>
        <end position="196"/>
    </location>
</feature>
<evidence type="ECO:0000256" key="7">
    <source>
        <dbReference type="ARBA" id="ARBA00023180"/>
    </source>
</evidence>
<evidence type="ECO:0000256" key="1">
    <source>
        <dbReference type="ARBA" id="ARBA00004236"/>
    </source>
</evidence>
<dbReference type="OrthoDB" id="5945173at2759"/>
<evidence type="ECO:0000256" key="8">
    <source>
        <dbReference type="SAM" id="SignalP"/>
    </source>
</evidence>
<dbReference type="PANTHER" id="PTHR20914">
    <property type="entry name" value="LY6/PLAUR DOMAIN-CONTAINING PROTEIN 8"/>
    <property type="match status" value="1"/>
</dbReference>
<dbReference type="PROSITE" id="PS00983">
    <property type="entry name" value="LY6_UPAR"/>
    <property type="match status" value="1"/>
</dbReference>
<dbReference type="Pfam" id="PF00021">
    <property type="entry name" value="UPAR_LY6"/>
    <property type="match status" value="1"/>
</dbReference>
<dbReference type="GeneID" id="103478486"/>
<dbReference type="GO" id="GO:0005886">
    <property type="term" value="C:plasma membrane"/>
    <property type="evidence" value="ECO:0007669"/>
    <property type="project" value="UniProtKB-SubCell"/>
</dbReference>
<accession>A0A3P9N8U6</accession>
<protein>
    <submittedName>
        <fullName evidence="10">Urokinase plasminogen activator surface receptor-like</fullName>
    </submittedName>
</protein>
<evidence type="ECO:0000256" key="2">
    <source>
        <dbReference type="ARBA" id="ARBA00004613"/>
    </source>
</evidence>
<dbReference type="STRING" id="8081.ENSPREP00000005984"/>
<reference evidence="11" key="1">
    <citation type="submission" date="2013-11" db="EMBL/GenBank/DDBJ databases">
        <title>The genomic landscape of the Guanapo guppy.</title>
        <authorList>
            <person name="Kuenstner A."/>
            <person name="Dreyer C."/>
        </authorList>
    </citation>
    <scope>NUCLEOTIDE SEQUENCE</scope>
    <source>
        <strain evidence="11">Guanapo</strain>
    </source>
</reference>
<dbReference type="RefSeq" id="XP_008430600.1">
    <property type="nucleotide sequence ID" value="XM_008432378.1"/>
</dbReference>
<feature type="chain" id="PRO_5018323021" evidence="8">
    <location>
        <begin position="24"/>
        <end position="208"/>
    </location>
</feature>
<keyword evidence="11" id="KW-1185">Reference proteome</keyword>
<evidence type="ECO:0000256" key="3">
    <source>
        <dbReference type="ARBA" id="ARBA00022475"/>
    </source>
</evidence>
<feature type="domain" description="UPAR/Ly6" evidence="9">
    <location>
        <begin position="24"/>
        <end position="117"/>
    </location>
</feature>
<dbReference type="Bgee" id="ENSPREG00000004169">
    <property type="expression patterns" value="Expressed in caudal fin and 1 other cell type or tissue"/>
</dbReference>
<evidence type="ECO:0000256" key="5">
    <source>
        <dbReference type="ARBA" id="ARBA00022729"/>
    </source>
</evidence>
<proteinExistence type="predicted"/>
<dbReference type="AlphaFoldDB" id="A0A3P9N8U6"/>
<dbReference type="Gene3D" id="2.10.60.10">
    <property type="entry name" value="CD59"/>
    <property type="match status" value="2"/>
</dbReference>
<dbReference type="PANTHER" id="PTHR20914:SF26">
    <property type="entry name" value="PHOSPHOLIPASE A2 INHIBITOR CNF-LIKE"/>
    <property type="match status" value="1"/>
</dbReference>
<dbReference type="GeneTree" id="ENSGT00940000163304"/>
<dbReference type="InterPro" id="IPR016054">
    <property type="entry name" value="LY6_UPA_recep-like"/>
</dbReference>
<dbReference type="GO" id="GO:0005576">
    <property type="term" value="C:extracellular region"/>
    <property type="evidence" value="ECO:0007669"/>
    <property type="project" value="UniProtKB-SubCell"/>
</dbReference>
<comment type="subcellular location">
    <subcellularLocation>
        <location evidence="1">Cell membrane</location>
    </subcellularLocation>
    <subcellularLocation>
        <location evidence="2">Secreted</location>
    </subcellularLocation>
</comment>
<evidence type="ECO:0000313" key="10">
    <source>
        <dbReference type="Ensembl" id="ENSPREP00000005984.1"/>
    </source>
</evidence>
<dbReference type="InterPro" id="IPR035076">
    <property type="entry name" value="Toxin/TOLIP"/>
</dbReference>
<keyword evidence="7" id="KW-0325">Glycoprotein</keyword>
<keyword evidence="5 8" id="KW-0732">Signal</keyword>
<dbReference type="InterPro" id="IPR018363">
    <property type="entry name" value="CD59_antigen_CS"/>
</dbReference>
<dbReference type="Proteomes" id="UP000242638">
    <property type="component" value="Unassembled WGS sequence"/>
</dbReference>
<organism evidence="10 11">
    <name type="scientific">Poecilia reticulata</name>
    <name type="common">Guppy</name>
    <name type="synonym">Acanthophacelus reticulatus</name>
    <dbReference type="NCBI Taxonomy" id="8081"/>
    <lineage>
        <taxon>Eukaryota</taxon>
        <taxon>Metazoa</taxon>
        <taxon>Chordata</taxon>
        <taxon>Craniata</taxon>
        <taxon>Vertebrata</taxon>
        <taxon>Euteleostomi</taxon>
        <taxon>Actinopterygii</taxon>
        <taxon>Neopterygii</taxon>
        <taxon>Teleostei</taxon>
        <taxon>Neoteleostei</taxon>
        <taxon>Acanthomorphata</taxon>
        <taxon>Ovalentaria</taxon>
        <taxon>Atherinomorphae</taxon>
        <taxon>Cyprinodontiformes</taxon>
        <taxon>Poeciliidae</taxon>
        <taxon>Poeciliinae</taxon>
        <taxon>Poecilia</taxon>
    </lineage>
</organism>
<evidence type="ECO:0000256" key="6">
    <source>
        <dbReference type="ARBA" id="ARBA00023136"/>
    </source>
</evidence>
<dbReference type="InterPro" id="IPR050918">
    <property type="entry name" value="CNF-like_PLA2_Inhibitor"/>
</dbReference>
<evidence type="ECO:0000259" key="9">
    <source>
        <dbReference type="SMART" id="SM00134"/>
    </source>
</evidence>
<dbReference type="Pfam" id="PF00087">
    <property type="entry name" value="Toxin_TOLIP"/>
    <property type="match status" value="1"/>
</dbReference>
<keyword evidence="4" id="KW-0964">Secreted</keyword>
<keyword evidence="6" id="KW-0472">Membrane</keyword>
<keyword evidence="3" id="KW-1003">Cell membrane</keyword>
<dbReference type="OMA" id="MCPEYAS"/>
<evidence type="ECO:0000256" key="4">
    <source>
        <dbReference type="ARBA" id="ARBA00022525"/>
    </source>
</evidence>
<dbReference type="KEGG" id="pret:103478486"/>
<dbReference type="SMART" id="SM00134">
    <property type="entry name" value="LU"/>
    <property type="match status" value="2"/>
</dbReference>
<feature type="signal peptide" evidence="8">
    <location>
        <begin position="1"/>
        <end position="23"/>
    </location>
</feature>
<evidence type="ECO:0000313" key="11">
    <source>
        <dbReference type="Proteomes" id="UP000242638"/>
    </source>
</evidence>
<reference evidence="10" key="2">
    <citation type="submission" date="2025-08" db="UniProtKB">
        <authorList>
            <consortium name="Ensembl"/>
        </authorList>
    </citation>
    <scope>IDENTIFICATION</scope>
    <source>
        <strain evidence="10">Guanapo</strain>
    </source>
</reference>
<dbReference type="InterPro" id="IPR045860">
    <property type="entry name" value="Snake_toxin-like_sf"/>
</dbReference>
<sequence length="208" mass="22507">MSLNKLHFVTLFVGIWLLPKANTLECFKCVPDTSGTCTNKIQCPSQDNQCASVKVLRYTGGSVNNETKSKQCFQPGDCVGGSVNFGSEKTVIVSDCCNNSANCNNKDASGPKFNTNNKKCYSCEGQQCVRTEVCKNEENYCIKTTRAGQTLKGCASKMMCPEYASEFFKPYILPGSSCCQGDFCNSASGASAGLQLLCVSLMFLVLFP</sequence>
<reference evidence="10" key="3">
    <citation type="submission" date="2025-09" db="UniProtKB">
        <authorList>
            <consortium name="Ensembl"/>
        </authorList>
    </citation>
    <scope>IDENTIFICATION</scope>
    <source>
        <strain evidence="10">Guanapo</strain>
    </source>
</reference>
<dbReference type="SUPFAM" id="SSF57302">
    <property type="entry name" value="Snake toxin-like"/>
    <property type="match status" value="2"/>
</dbReference>
<dbReference type="Ensembl" id="ENSPRET00000006065.1">
    <property type="protein sequence ID" value="ENSPREP00000005984.1"/>
    <property type="gene ID" value="ENSPREG00000004169.1"/>
</dbReference>
<name>A0A3P9N8U6_POERE</name>